<gene>
    <name evidence="1" type="ORF">PMC74_21260</name>
</gene>
<protein>
    <submittedName>
        <fullName evidence="1">Uncharacterized protein</fullName>
    </submittedName>
</protein>
<proteinExistence type="predicted"/>
<evidence type="ECO:0000313" key="1">
    <source>
        <dbReference type="EMBL" id="WCH99272.1"/>
    </source>
</evidence>
<evidence type="ECO:0000313" key="2">
    <source>
        <dbReference type="Proteomes" id="UP001214301"/>
    </source>
</evidence>
<reference evidence="1 2" key="1">
    <citation type="journal article" date="2020" name="Front. Microbiol.">
        <title>Toward Biorecycling: Isolation of a Soil Bacterium That Grows on a Polyurethane Oligomer and Monomer.</title>
        <authorList>
            <person name="Espinosa M.J.C."/>
            <person name="Blanco A.C."/>
            <person name="Schmidgall T."/>
            <person name="Atanasoff-Kardjalieff A.K."/>
            <person name="Kappelmeyer U."/>
            <person name="Tischler D."/>
            <person name="Pieper D.H."/>
            <person name="Heipieper H.J."/>
            <person name="Eberlein C."/>
        </authorList>
    </citation>
    <scope>NUCLEOTIDE SEQUENCE [LARGE SCALE GENOMIC DNA]</scope>
    <source>
        <strain evidence="1 2">TDA1</strain>
    </source>
</reference>
<dbReference type="Proteomes" id="UP001214301">
    <property type="component" value="Chromosome"/>
</dbReference>
<dbReference type="EMBL" id="CP116669">
    <property type="protein sequence ID" value="WCH99272.1"/>
    <property type="molecule type" value="Genomic_DNA"/>
</dbReference>
<name>A0ABY7R686_9PSED</name>
<keyword evidence="2" id="KW-1185">Reference proteome</keyword>
<dbReference type="RefSeq" id="WP_271908853.1">
    <property type="nucleotide sequence ID" value="NZ_CP116669.1"/>
</dbReference>
<sequence length="307" mass="34510">MQKVLEFTDAVKKYYSEDGSVVSFYSSLYREMISNDVLDINFVSQMVDVDTTCQRLSELLILKHCVESGFTILKGKKKKGSPDITFEFETRKVNIEVITPRMVTEAASSFAQIDCTPFKSARSERRSVIVPTPKMESLHPRITGALKEKADKFEGYISGGAVAKGDINIVCINLGFVDGNDLIDYPYLKNIFYKQEVIYIDIEKEAGSGVGIREYDFTVVKETGAEFRASYFDNFYFSHIDGAWVVSCNEKVRVNIRKPVYEHDIYRNVFYAGKNSKASDSLLAALSINSPASDGFIAHIKTHGKLP</sequence>
<organism evidence="1 2">
    <name type="scientific">Pseudomonas capeferrum</name>
    <dbReference type="NCBI Taxonomy" id="1495066"/>
    <lineage>
        <taxon>Bacteria</taxon>
        <taxon>Pseudomonadati</taxon>
        <taxon>Pseudomonadota</taxon>
        <taxon>Gammaproteobacteria</taxon>
        <taxon>Pseudomonadales</taxon>
        <taxon>Pseudomonadaceae</taxon>
        <taxon>Pseudomonas</taxon>
    </lineage>
</organism>
<accession>A0ABY7R686</accession>